<accession>A0A2R6A703</accession>
<dbReference type="Proteomes" id="UP000240569">
    <property type="component" value="Unassembled WGS sequence"/>
</dbReference>
<name>A0A2R6A703_9ARCH</name>
<comment type="caution">
    <text evidence="1">The sequence shown here is derived from an EMBL/GenBank/DDBJ whole genome shotgun (WGS) entry which is preliminary data.</text>
</comment>
<evidence type="ECO:0008006" key="3">
    <source>
        <dbReference type="Google" id="ProtNLM"/>
    </source>
</evidence>
<dbReference type="AlphaFoldDB" id="A0A2R6A703"/>
<protein>
    <recommendedName>
        <fullName evidence="3">Methyltransferase FkbM domain-containing protein</fullName>
    </recommendedName>
</protein>
<proteinExistence type="predicted"/>
<gene>
    <name evidence="1" type="ORF">B9Q02_12110</name>
</gene>
<organism evidence="1 2">
    <name type="scientific">Candidatus Marsarchaeota G1 archaeon BE_D</name>
    <dbReference type="NCBI Taxonomy" id="1978156"/>
    <lineage>
        <taxon>Archaea</taxon>
        <taxon>Candidatus Marsarchaeota</taxon>
        <taxon>Candidatus Marsarchaeota group 1</taxon>
    </lineage>
</organism>
<evidence type="ECO:0000313" key="2">
    <source>
        <dbReference type="Proteomes" id="UP000240569"/>
    </source>
</evidence>
<evidence type="ECO:0000313" key="1">
    <source>
        <dbReference type="EMBL" id="PSN82117.1"/>
    </source>
</evidence>
<sequence length="75" mass="8935">MDCEGCEYHIFNHTDQSTLDKIEKVILEFHGGPQGIPNRIIEKPFHSKVHWFRYWDAICRKETTYDLKPVEESNI</sequence>
<reference evidence="1 2" key="1">
    <citation type="submission" date="2017-04" db="EMBL/GenBank/DDBJ databases">
        <title>Novel microbial lineages endemic to geothermal iron-oxide mats fill important gaps in the evolutionary history of Archaea.</title>
        <authorList>
            <person name="Jay Z.J."/>
            <person name="Beam J.P."/>
            <person name="Dlakic M."/>
            <person name="Rusch D.B."/>
            <person name="Kozubal M.A."/>
            <person name="Inskeep W.P."/>
        </authorList>
    </citation>
    <scope>NUCLEOTIDE SEQUENCE [LARGE SCALE GENOMIC DNA]</scope>
    <source>
        <strain evidence="1">BE_D</strain>
    </source>
</reference>
<dbReference type="EMBL" id="NEXD01000179">
    <property type="protein sequence ID" value="PSN82117.1"/>
    <property type="molecule type" value="Genomic_DNA"/>
</dbReference>